<dbReference type="GO" id="GO:0006433">
    <property type="term" value="P:prolyl-tRNA aminoacylation"/>
    <property type="evidence" value="ECO:0007669"/>
    <property type="project" value="UniProtKB-UniRule"/>
</dbReference>
<evidence type="ECO:0000259" key="13">
    <source>
        <dbReference type="PROSITE" id="PS50862"/>
    </source>
</evidence>
<evidence type="ECO:0000256" key="6">
    <source>
        <dbReference type="ARBA" id="ARBA00022598"/>
    </source>
</evidence>
<dbReference type="InterPro" id="IPR036621">
    <property type="entry name" value="Anticodon-bd_dom_sf"/>
</dbReference>
<name>A0A3B1DL83_9GAMM</name>
<dbReference type="SUPFAM" id="SSF52954">
    <property type="entry name" value="Class II aaRS ABD-related"/>
    <property type="match status" value="1"/>
</dbReference>
<evidence type="ECO:0000313" key="15">
    <source>
        <dbReference type="Proteomes" id="UP000271849"/>
    </source>
</evidence>
<accession>A0A3B1DL83</accession>
<comment type="subunit">
    <text evidence="2">Homodimer.</text>
</comment>
<dbReference type="InterPro" id="IPR002314">
    <property type="entry name" value="aa-tRNA-synt_IIb"/>
</dbReference>
<dbReference type="SUPFAM" id="SSF55681">
    <property type="entry name" value="Class II aaRS and biotin synthetases"/>
    <property type="match status" value="1"/>
</dbReference>
<evidence type="ECO:0000256" key="4">
    <source>
        <dbReference type="ARBA" id="ARBA00019110"/>
    </source>
</evidence>
<organism evidence="14 15">
    <name type="scientific">Buchnera aphidicola</name>
    <name type="common">Cinara strobi</name>
    <dbReference type="NCBI Taxonomy" id="1921549"/>
    <lineage>
        <taxon>Bacteria</taxon>
        <taxon>Pseudomonadati</taxon>
        <taxon>Pseudomonadota</taxon>
        <taxon>Gammaproteobacteria</taxon>
        <taxon>Enterobacterales</taxon>
        <taxon>Erwiniaceae</taxon>
        <taxon>Buchnera</taxon>
    </lineage>
</organism>
<dbReference type="InterPro" id="IPR004500">
    <property type="entry name" value="Pro-tRNA-synth_IIa_bac-type"/>
</dbReference>
<evidence type="ECO:0000256" key="12">
    <source>
        <dbReference type="NCBIfam" id="TIGR00409"/>
    </source>
</evidence>
<dbReference type="PANTHER" id="PTHR42753">
    <property type="entry name" value="MITOCHONDRIAL RIBOSOME PROTEIN L39/PROLYL-TRNA LIGASE FAMILY MEMBER"/>
    <property type="match status" value="1"/>
</dbReference>
<dbReference type="RefSeq" id="WP_158349042.1">
    <property type="nucleotide sequence ID" value="NZ_LR025085.1"/>
</dbReference>
<dbReference type="STRING" id="1921549.GCA_900128825_00156"/>
<keyword evidence="5" id="KW-0963">Cytoplasm</keyword>
<dbReference type="Proteomes" id="UP000271849">
    <property type="component" value="Chromosome"/>
</dbReference>
<dbReference type="EMBL" id="LR025085">
    <property type="protein sequence ID" value="VAX76471.1"/>
    <property type="molecule type" value="Genomic_DNA"/>
</dbReference>
<dbReference type="PANTHER" id="PTHR42753:SF2">
    <property type="entry name" value="PROLINE--TRNA LIGASE"/>
    <property type="match status" value="1"/>
</dbReference>
<dbReference type="InterPro" id="IPR004154">
    <property type="entry name" value="Anticodon-bd"/>
</dbReference>
<dbReference type="InterPro" id="IPR002316">
    <property type="entry name" value="Pro-tRNA-ligase_IIa"/>
</dbReference>
<dbReference type="GO" id="GO:0004827">
    <property type="term" value="F:proline-tRNA ligase activity"/>
    <property type="evidence" value="ECO:0007669"/>
    <property type="project" value="UniProtKB-UniRule"/>
</dbReference>
<keyword evidence="7" id="KW-0547">Nucleotide-binding</keyword>
<evidence type="ECO:0000256" key="10">
    <source>
        <dbReference type="ARBA" id="ARBA00023146"/>
    </source>
</evidence>
<keyword evidence="6 14" id="KW-0436">Ligase</keyword>
<evidence type="ECO:0000256" key="7">
    <source>
        <dbReference type="ARBA" id="ARBA00022741"/>
    </source>
</evidence>
<dbReference type="Pfam" id="PF03129">
    <property type="entry name" value="HGTP_anticodon"/>
    <property type="match status" value="1"/>
</dbReference>
<evidence type="ECO:0000313" key="14">
    <source>
        <dbReference type="EMBL" id="VAX76471.1"/>
    </source>
</evidence>
<comment type="catalytic activity">
    <reaction evidence="11">
        <text>tRNA(Pro) + L-proline + ATP = L-prolyl-tRNA(Pro) + AMP + diphosphate</text>
        <dbReference type="Rhea" id="RHEA:14305"/>
        <dbReference type="Rhea" id="RHEA-COMP:9700"/>
        <dbReference type="Rhea" id="RHEA-COMP:9702"/>
        <dbReference type="ChEBI" id="CHEBI:30616"/>
        <dbReference type="ChEBI" id="CHEBI:33019"/>
        <dbReference type="ChEBI" id="CHEBI:60039"/>
        <dbReference type="ChEBI" id="CHEBI:78442"/>
        <dbReference type="ChEBI" id="CHEBI:78532"/>
        <dbReference type="ChEBI" id="CHEBI:456215"/>
        <dbReference type="EC" id="6.1.1.15"/>
    </reaction>
</comment>
<evidence type="ECO:0000256" key="5">
    <source>
        <dbReference type="ARBA" id="ARBA00022490"/>
    </source>
</evidence>
<evidence type="ECO:0000256" key="11">
    <source>
        <dbReference type="ARBA" id="ARBA00047671"/>
    </source>
</evidence>
<proteinExistence type="predicted"/>
<evidence type="ECO:0000256" key="1">
    <source>
        <dbReference type="ARBA" id="ARBA00004496"/>
    </source>
</evidence>
<dbReference type="Gene3D" id="3.40.50.800">
    <property type="entry name" value="Anticodon-binding domain"/>
    <property type="match status" value="1"/>
</dbReference>
<dbReference type="PROSITE" id="PS50862">
    <property type="entry name" value="AA_TRNA_LIGASE_II"/>
    <property type="match status" value="1"/>
</dbReference>
<keyword evidence="10" id="KW-0030">Aminoacyl-tRNA synthetase</keyword>
<evidence type="ECO:0000256" key="9">
    <source>
        <dbReference type="ARBA" id="ARBA00022917"/>
    </source>
</evidence>
<dbReference type="InterPro" id="IPR045864">
    <property type="entry name" value="aa-tRNA-synth_II/BPL/LPL"/>
</dbReference>
<comment type="subcellular location">
    <subcellularLocation>
        <location evidence="1">Cytoplasm</location>
    </subcellularLocation>
</comment>
<sequence>MYTTKYLLSTIKEKPINTEAISHQLMLRAGMIRMLSSGIYTWLPTGYRVIKKVINIISNIMDKNGYHEICIPIIHPISLWSQSGRNKLYGEELIHFLNRKKQEYVLNPTNEEAINHIFSQEIYSYKQLPIVFYQIQKKFRDEIRPRFGVIRSIEFIMKDAYSFHMNKKSLKKTYENMKQIYIKIFKKFHLNFKVVIADSKIMGGSVSHEFHAISNTGEDKIVFSNQSHHAVHLDKFNKKSNKIKFYFLQTKSDQNQYKCAVLLIREYETFSIKDLNNIPVLSYPVNFIKDKKIDDFYKEDANKNFYINKKIFIIADSRIIDMSYFVIKKKIKKKNFIPIIWNKKFFFNKIITIQNIKKIFYYKTKEEQLTTKNSIEIGHIFQIGKKYSKYINFSLQDKKNNKKLLYMGCYGIGINRIIASIIEQNHDHNGILWPKCISPFTIFIIPINMHKNKKVKEVAKSIYIKLINKNIDVLFDDRKENIGKMFADMNLIGIPYGIIISNNNITSKIIEFYSRKNNSKIQVPINQIISFIIKKIN</sequence>
<dbReference type="GO" id="GO:0005829">
    <property type="term" value="C:cytosol"/>
    <property type="evidence" value="ECO:0007669"/>
    <property type="project" value="TreeGrafter"/>
</dbReference>
<dbReference type="Pfam" id="PF00587">
    <property type="entry name" value="tRNA-synt_2b"/>
    <property type="match status" value="2"/>
</dbReference>
<protein>
    <recommendedName>
        <fullName evidence="4 12">Proline--tRNA ligase</fullName>
        <ecNumber evidence="3 12">6.1.1.15</ecNumber>
    </recommendedName>
</protein>
<dbReference type="InterPro" id="IPR050062">
    <property type="entry name" value="Pro-tRNA_synthetase"/>
</dbReference>
<dbReference type="InterPro" id="IPR006195">
    <property type="entry name" value="aa-tRNA-synth_II"/>
</dbReference>
<evidence type="ECO:0000256" key="2">
    <source>
        <dbReference type="ARBA" id="ARBA00011738"/>
    </source>
</evidence>
<keyword evidence="9" id="KW-0648">Protein biosynthesis</keyword>
<dbReference type="CDD" id="cd00861">
    <property type="entry name" value="ProRS_anticodon_short"/>
    <property type="match status" value="1"/>
</dbReference>
<reference evidence="15" key="1">
    <citation type="submission" date="2018-09" db="EMBL/GenBank/DDBJ databases">
        <authorList>
            <person name="Manzano-Marin A."/>
            <person name="Manzano-Marin A."/>
        </authorList>
    </citation>
    <scope>NUCLEOTIDE SEQUENCE [LARGE SCALE GENOMIC DNA]</scope>
    <source>
        <strain evidence="15">BuCistrobi</strain>
    </source>
</reference>
<dbReference type="EC" id="6.1.1.15" evidence="3 12"/>
<feature type="domain" description="Aminoacyl-transfer RNA synthetases class-II family profile" evidence="13">
    <location>
        <begin position="38"/>
        <end position="434"/>
    </location>
</feature>
<dbReference type="GO" id="GO:0005524">
    <property type="term" value="F:ATP binding"/>
    <property type="evidence" value="ECO:0007669"/>
    <property type="project" value="UniProtKB-KW"/>
</dbReference>
<dbReference type="AlphaFoldDB" id="A0A3B1DL83"/>
<dbReference type="Gene3D" id="3.30.930.10">
    <property type="entry name" value="Bira Bifunctional Protein, Domain 2"/>
    <property type="match status" value="2"/>
</dbReference>
<dbReference type="InterPro" id="IPR044140">
    <property type="entry name" value="ProRS_anticodon_short"/>
</dbReference>
<keyword evidence="8" id="KW-0067">ATP-binding</keyword>
<gene>
    <name evidence="14" type="primary">proS</name>
    <name evidence="14" type="ORF">BUCINSTRO3249_0157</name>
</gene>
<dbReference type="NCBIfam" id="TIGR00409">
    <property type="entry name" value="proS_fam_II"/>
    <property type="match status" value="1"/>
</dbReference>
<dbReference type="PRINTS" id="PR01046">
    <property type="entry name" value="TRNASYNTHPRO"/>
</dbReference>
<evidence type="ECO:0000256" key="8">
    <source>
        <dbReference type="ARBA" id="ARBA00022840"/>
    </source>
</evidence>
<dbReference type="OrthoDB" id="9809052at2"/>
<evidence type="ECO:0000256" key="3">
    <source>
        <dbReference type="ARBA" id="ARBA00012831"/>
    </source>
</evidence>